<dbReference type="AlphaFoldDB" id="A0A934RGD1"/>
<dbReference type="GO" id="GO:0005524">
    <property type="term" value="F:ATP binding"/>
    <property type="evidence" value="ECO:0007669"/>
    <property type="project" value="UniProtKB-KW"/>
</dbReference>
<accession>A0A934RGD1</accession>
<dbReference type="Proteomes" id="UP000658278">
    <property type="component" value="Unassembled WGS sequence"/>
</dbReference>
<evidence type="ECO:0000313" key="2">
    <source>
        <dbReference type="Proteomes" id="UP000658278"/>
    </source>
</evidence>
<dbReference type="SUPFAM" id="SSF52540">
    <property type="entry name" value="P-loop containing nucleoside triphosphate hydrolases"/>
    <property type="match status" value="1"/>
</dbReference>
<reference evidence="1" key="1">
    <citation type="submission" date="2021-01" db="EMBL/GenBank/DDBJ databases">
        <title>Modified the classification status of verrucomicrobia.</title>
        <authorList>
            <person name="Feng X."/>
        </authorList>
    </citation>
    <scope>NUCLEOTIDE SEQUENCE</scope>
    <source>
        <strain evidence="1">KCTC 22201</strain>
    </source>
</reference>
<keyword evidence="1" id="KW-0067">ATP-binding</keyword>
<dbReference type="EMBL" id="JAENII010000010">
    <property type="protein sequence ID" value="MBK1828036.1"/>
    <property type="molecule type" value="Genomic_DNA"/>
</dbReference>
<keyword evidence="2" id="KW-1185">Reference proteome</keyword>
<sequence>MGSEVHECHLVCGPPAAGKTRYARVLADRLGACLLDSDQVTERLVRAGLLLAGRDPDDRDSVAYKEAYREPVYETLFELAREHLPRGPVIIVGPFTREGGEPDGLAGLEGKVGQNVIAHFVWCDPDERKRRIEMRGETRDLPKLADWDGYLTSCREDRPCWPHRFVDTT</sequence>
<dbReference type="InterPro" id="IPR027417">
    <property type="entry name" value="P-loop_NTPase"/>
</dbReference>
<dbReference type="Gene3D" id="3.40.50.300">
    <property type="entry name" value="P-loop containing nucleotide triphosphate hydrolases"/>
    <property type="match status" value="1"/>
</dbReference>
<protein>
    <submittedName>
        <fullName evidence="1">ATP-binding protein</fullName>
    </submittedName>
</protein>
<dbReference type="Pfam" id="PF13671">
    <property type="entry name" value="AAA_33"/>
    <property type="match status" value="1"/>
</dbReference>
<keyword evidence="1" id="KW-0547">Nucleotide-binding</keyword>
<gene>
    <name evidence="1" type="ORF">JIN81_13475</name>
</gene>
<organism evidence="1 2">
    <name type="scientific">Haloferula rosea</name>
    <dbReference type="NCBI Taxonomy" id="490093"/>
    <lineage>
        <taxon>Bacteria</taxon>
        <taxon>Pseudomonadati</taxon>
        <taxon>Verrucomicrobiota</taxon>
        <taxon>Verrucomicrobiia</taxon>
        <taxon>Verrucomicrobiales</taxon>
        <taxon>Verrucomicrobiaceae</taxon>
        <taxon>Haloferula</taxon>
    </lineage>
</organism>
<evidence type="ECO:0000313" key="1">
    <source>
        <dbReference type="EMBL" id="MBK1828036.1"/>
    </source>
</evidence>
<name>A0A934RGD1_9BACT</name>
<dbReference type="RefSeq" id="WP_200280628.1">
    <property type="nucleotide sequence ID" value="NZ_JAENII010000010.1"/>
</dbReference>
<comment type="caution">
    <text evidence="1">The sequence shown here is derived from an EMBL/GenBank/DDBJ whole genome shotgun (WGS) entry which is preliminary data.</text>
</comment>
<proteinExistence type="predicted"/>